<keyword evidence="2" id="KW-1185">Reference proteome</keyword>
<protein>
    <submittedName>
        <fullName evidence="1">Uncharacterized protein</fullName>
    </submittedName>
</protein>
<sequence length="41" mass="4668">MVLNTKDFILMTLDETIASQGFQVFEVFLAYRFPVLAQSSP</sequence>
<dbReference type="Proteomes" id="UP000232003">
    <property type="component" value="Plasmid pNFSY06"/>
</dbReference>
<dbReference type="AlphaFoldDB" id="A0A2K8T7F2"/>
<organism evidence="1 2">
    <name type="scientific">Nostoc flagelliforme CCNUN1</name>
    <dbReference type="NCBI Taxonomy" id="2038116"/>
    <lineage>
        <taxon>Bacteria</taxon>
        <taxon>Bacillati</taxon>
        <taxon>Cyanobacteriota</taxon>
        <taxon>Cyanophyceae</taxon>
        <taxon>Nostocales</taxon>
        <taxon>Nostocaceae</taxon>
        <taxon>Nostoc</taxon>
    </lineage>
</organism>
<keyword evidence="1" id="KW-0614">Plasmid</keyword>
<geneLocation type="plasmid" evidence="2">
    <name>pnfsy06</name>
</geneLocation>
<gene>
    <name evidence="1" type="ORF">COO91_09807</name>
</gene>
<dbReference type="KEGG" id="nfl:COO91_09807"/>
<proteinExistence type="predicted"/>
<evidence type="ECO:0000313" key="2">
    <source>
        <dbReference type="Proteomes" id="UP000232003"/>
    </source>
</evidence>
<reference evidence="1 2" key="1">
    <citation type="submission" date="2017-11" db="EMBL/GenBank/DDBJ databases">
        <title>Complete genome of a free-living desiccation-tolerant cyanobacterium and its photosynthetic adaptation to extreme terrestrial habitat.</title>
        <authorList>
            <person name="Shang J."/>
        </authorList>
    </citation>
    <scope>NUCLEOTIDE SEQUENCE [LARGE SCALE GENOMIC DNA]</scope>
    <source>
        <strain evidence="1 2">CCNUN1</strain>
        <plasmid evidence="2">pnfsy06</plasmid>
    </source>
</reference>
<name>A0A2K8T7F2_9NOSO</name>
<dbReference type="EMBL" id="CP024791">
    <property type="protein sequence ID" value="AUB43626.1"/>
    <property type="molecule type" value="Genomic_DNA"/>
</dbReference>
<accession>A0A2K8T7F2</accession>
<evidence type="ECO:0000313" key="1">
    <source>
        <dbReference type="EMBL" id="AUB43626.1"/>
    </source>
</evidence>